<dbReference type="KEGG" id="vg:14013720"/>
<accession>G0YQC4</accession>
<organism evidence="1 2">
    <name type="scientific">Erwinia phage vB_EamP-S6</name>
    <dbReference type="NCBI Taxonomy" id="1051675"/>
    <lineage>
        <taxon>Viruses</taxon>
        <taxon>Duplodnaviria</taxon>
        <taxon>Heunggongvirae</taxon>
        <taxon>Uroviricota</taxon>
        <taxon>Caudoviricetes</taxon>
        <taxon>Schitoviridae</taxon>
        <taxon>Waedenswilvirus</taxon>
        <taxon>Waedenswilvirus S6</taxon>
    </lineage>
</organism>
<dbReference type="GeneID" id="14013720"/>
<evidence type="ECO:0000313" key="2">
    <source>
        <dbReference type="Proteomes" id="UP000008893"/>
    </source>
</evidence>
<protein>
    <submittedName>
        <fullName evidence="1">Gp032</fullName>
    </submittedName>
</protein>
<dbReference type="EMBL" id="HQ728266">
    <property type="protein sequence ID" value="AEJ81551.1"/>
    <property type="molecule type" value="Genomic_DNA"/>
</dbReference>
<name>G0YQC4_9CAUD</name>
<dbReference type="RefSeq" id="YP_007005768.1">
    <property type="nucleotide sequence ID" value="NC_019514.1"/>
</dbReference>
<proteinExistence type="predicted"/>
<dbReference type="Proteomes" id="UP000008893">
    <property type="component" value="Segment"/>
</dbReference>
<reference evidence="1 2" key="1">
    <citation type="journal article" date="2011" name="Appl. Environ. Microbiol.">
        <title>Novel Virulent and Broad-Host-Range Erwinia amylovora Bacteriophages Reveal a High Degree of Mosaicism and a Relationship to Enterobacteriaceae Phages.</title>
        <authorList>
            <person name="Born Y."/>
            <person name="Fieseler L."/>
            <person name="Marazzi J."/>
            <person name="Lurz R."/>
            <person name="Duffy B."/>
            <person name="Loessner M.J."/>
        </authorList>
    </citation>
    <scope>NUCLEOTIDE SEQUENCE [LARGE SCALE GENOMIC DNA]</scope>
</reference>
<keyword evidence="2" id="KW-1185">Reference proteome</keyword>
<evidence type="ECO:0000313" key="1">
    <source>
        <dbReference type="EMBL" id="AEJ81551.1"/>
    </source>
</evidence>
<sequence length="47" mass="5195">MAGEPKIFHALMDDLWADGALRTLSEARIMLIGTDKTLASLCKNYRG</sequence>